<gene>
    <name evidence="1" type="ORF">J42TS3_16930</name>
</gene>
<protein>
    <recommendedName>
        <fullName evidence="3">ATPase</fullName>
    </recommendedName>
</protein>
<evidence type="ECO:0008006" key="3">
    <source>
        <dbReference type="Google" id="ProtNLM"/>
    </source>
</evidence>
<dbReference type="EMBL" id="BOSL01000004">
    <property type="protein sequence ID" value="GIP52658.1"/>
    <property type="molecule type" value="Genomic_DNA"/>
</dbReference>
<reference evidence="1 2" key="1">
    <citation type="submission" date="2021-03" db="EMBL/GenBank/DDBJ databases">
        <title>Antimicrobial resistance genes in bacteria isolated from Japanese honey, and their potential for conferring macrolide and lincosamide resistance in the American foulbrood pathogen Paenibacillus larvae.</title>
        <authorList>
            <person name="Okamoto M."/>
            <person name="Kumagai M."/>
            <person name="Kanamori H."/>
            <person name="Takamatsu D."/>
        </authorList>
    </citation>
    <scope>NUCLEOTIDE SEQUENCE [LARGE SCALE GENOMIC DNA]</scope>
    <source>
        <strain evidence="1 2">J42TS3</strain>
    </source>
</reference>
<evidence type="ECO:0000313" key="2">
    <source>
        <dbReference type="Proteomes" id="UP000679992"/>
    </source>
</evidence>
<evidence type="ECO:0000313" key="1">
    <source>
        <dbReference type="EMBL" id="GIP52658.1"/>
    </source>
</evidence>
<accession>A0ABQ4M9N3</accession>
<proteinExistence type="predicted"/>
<dbReference type="InterPro" id="IPR023393">
    <property type="entry name" value="START-like_dom_sf"/>
</dbReference>
<comment type="caution">
    <text evidence="1">The sequence shown here is derived from an EMBL/GenBank/DDBJ whole genome shotgun (WGS) entry which is preliminary data.</text>
</comment>
<name>A0ABQ4M9N3_9BACL</name>
<dbReference type="Proteomes" id="UP000679992">
    <property type="component" value="Unassembled WGS sequence"/>
</dbReference>
<dbReference type="Gene3D" id="3.30.530.20">
    <property type="match status" value="1"/>
</dbReference>
<organism evidence="1 2">
    <name type="scientific">Paenibacillus vini</name>
    <dbReference type="NCBI Taxonomy" id="1476024"/>
    <lineage>
        <taxon>Bacteria</taxon>
        <taxon>Bacillati</taxon>
        <taxon>Bacillota</taxon>
        <taxon>Bacilli</taxon>
        <taxon>Bacillales</taxon>
        <taxon>Paenibacillaceae</taxon>
        <taxon>Paenibacillus</taxon>
    </lineage>
</organism>
<sequence length="137" mass="15600">MIGQTKAAGFQIGVRRTFPVSREAAWAFLLSTEGLKLWLGDLSSLELEPGHQYTTEEGNFGELRVVKPLEQLRLIWQRKGWSQPSTLQIRLIPNPSHADKTTISFHQEKLTDAWAREEMKQHWEAVTAAIMEQVGTD</sequence>
<dbReference type="SUPFAM" id="SSF55961">
    <property type="entry name" value="Bet v1-like"/>
    <property type="match status" value="1"/>
</dbReference>
<keyword evidence="2" id="KW-1185">Reference proteome</keyword>
<dbReference type="RefSeq" id="WP_213654406.1">
    <property type="nucleotide sequence ID" value="NZ_BOSL01000004.1"/>
</dbReference>